<dbReference type="GO" id="GO:0003676">
    <property type="term" value="F:nucleic acid binding"/>
    <property type="evidence" value="ECO:0007669"/>
    <property type="project" value="InterPro"/>
</dbReference>
<dbReference type="SUPFAM" id="SSF46942">
    <property type="entry name" value="Elongation factor TFIIS domain 2"/>
    <property type="match status" value="1"/>
</dbReference>
<dbReference type="EMBL" id="CABVLZ010000002">
    <property type="protein sequence ID" value="VVU94722.1"/>
    <property type="molecule type" value="Genomic_DNA"/>
</dbReference>
<evidence type="ECO:0000256" key="2">
    <source>
        <dbReference type="ARBA" id="ARBA00022771"/>
    </source>
</evidence>
<keyword evidence="3" id="KW-0862">Zinc</keyword>
<accession>A0A5E8CLK1</accession>
<dbReference type="Gene3D" id="2.20.25.10">
    <property type="match status" value="1"/>
</dbReference>
<dbReference type="CDD" id="cd13749">
    <property type="entry name" value="Zn-ribbon_TFIIS"/>
    <property type="match status" value="1"/>
</dbReference>
<dbReference type="InterPro" id="IPR036575">
    <property type="entry name" value="TFIIS_cen_dom_sf"/>
</dbReference>
<evidence type="ECO:0000256" key="3">
    <source>
        <dbReference type="ARBA" id="ARBA00022833"/>
    </source>
</evidence>
<dbReference type="Pfam" id="PF07500">
    <property type="entry name" value="TFIIS_M"/>
    <property type="match status" value="1"/>
</dbReference>
<dbReference type="Gene3D" id="1.10.472.30">
    <property type="entry name" value="Transcription elongation factor S-II, central domain"/>
    <property type="match status" value="1"/>
</dbReference>
<organism evidence="5">
    <name type="scientific">seawater metagenome</name>
    <dbReference type="NCBI Taxonomy" id="1561972"/>
    <lineage>
        <taxon>unclassified sequences</taxon>
        <taxon>metagenomes</taxon>
        <taxon>ecological metagenomes</taxon>
    </lineage>
</organism>
<dbReference type="SMART" id="SM00440">
    <property type="entry name" value="ZnF_C2C2"/>
    <property type="match status" value="1"/>
</dbReference>
<protein>
    <submittedName>
        <fullName evidence="5">Transcription factor S-II (TFIIS)</fullName>
    </submittedName>
</protein>
<reference evidence="5" key="1">
    <citation type="submission" date="2019-09" db="EMBL/GenBank/DDBJ databases">
        <authorList>
            <person name="Needham M D."/>
        </authorList>
    </citation>
    <scope>NUCLEOTIDE SEQUENCE</scope>
</reference>
<dbReference type="PROSITE" id="PS00466">
    <property type="entry name" value="ZF_TFIIS_1"/>
    <property type="match status" value="1"/>
</dbReference>
<dbReference type="GO" id="GO:0006351">
    <property type="term" value="P:DNA-templated transcription"/>
    <property type="evidence" value="ECO:0007669"/>
    <property type="project" value="InterPro"/>
</dbReference>
<sequence>MSISSDSRDTCINELNVVINDINIAKKIESGLYNFTKVYCEDQGAPFLFDSIYENKKNDILVNLKSSENVLLSSILDGNINPEELAFFKPEELNPDKYETILKKKEIADYKKNNKATTNIFKCSKCKSRKCTVHQQQTRAGDEPMTTYVTCQECGHVFKF</sequence>
<dbReference type="PROSITE" id="PS51133">
    <property type="entry name" value="ZF_TFIIS_2"/>
    <property type="match status" value="1"/>
</dbReference>
<gene>
    <name evidence="5" type="ORF">CPAV1605_447</name>
</gene>
<dbReference type="InterPro" id="IPR001222">
    <property type="entry name" value="Znf_TFIIS"/>
</dbReference>
<name>A0A5E8CLK1_9ZZZZ</name>
<keyword evidence="1" id="KW-0479">Metal-binding</keyword>
<dbReference type="InterPro" id="IPR003618">
    <property type="entry name" value="TFIIS_cen_dom"/>
</dbReference>
<dbReference type="PANTHER" id="PTHR11477:SF0">
    <property type="entry name" value="IP08861P-RELATED"/>
    <property type="match status" value="1"/>
</dbReference>
<dbReference type="PANTHER" id="PTHR11477">
    <property type="entry name" value="TRANSCRIPTION FACTOR S-II ZINC FINGER DOMAIN-CONTAINING PROTEIN"/>
    <property type="match status" value="1"/>
</dbReference>
<evidence type="ECO:0000256" key="1">
    <source>
        <dbReference type="ARBA" id="ARBA00022723"/>
    </source>
</evidence>
<dbReference type="AlphaFoldDB" id="A0A5E8CLK1"/>
<dbReference type="GO" id="GO:0005634">
    <property type="term" value="C:nucleus"/>
    <property type="evidence" value="ECO:0007669"/>
    <property type="project" value="TreeGrafter"/>
</dbReference>
<proteinExistence type="predicted"/>
<evidence type="ECO:0000313" key="5">
    <source>
        <dbReference type="EMBL" id="VVU94722.1"/>
    </source>
</evidence>
<keyword evidence="2" id="KW-0863">Zinc-finger</keyword>
<evidence type="ECO:0000259" key="4">
    <source>
        <dbReference type="PROSITE" id="PS51133"/>
    </source>
</evidence>
<dbReference type="Pfam" id="PF01096">
    <property type="entry name" value="Zn_ribbon_TFIIS"/>
    <property type="match status" value="1"/>
</dbReference>
<dbReference type="SUPFAM" id="SSF57783">
    <property type="entry name" value="Zinc beta-ribbon"/>
    <property type="match status" value="1"/>
</dbReference>
<dbReference type="GO" id="GO:0008270">
    <property type="term" value="F:zinc ion binding"/>
    <property type="evidence" value="ECO:0007669"/>
    <property type="project" value="UniProtKB-KW"/>
</dbReference>
<feature type="domain" description="TFIIS-type" evidence="4">
    <location>
        <begin position="119"/>
        <end position="159"/>
    </location>
</feature>